<feature type="region of interest" description="Disordered" evidence="13">
    <location>
        <begin position="899"/>
        <end position="980"/>
    </location>
</feature>
<keyword evidence="8" id="KW-0238">DNA-binding</keyword>
<organism evidence="16 17">
    <name type="scientific">Gadus morhua</name>
    <name type="common">Atlantic cod</name>
    <dbReference type="NCBI Taxonomy" id="8049"/>
    <lineage>
        <taxon>Eukaryota</taxon>
        <taxon>Metazoa</taxon>
        <taxon>Chordata</taxon>
        <taxon>Craniata</taxon>
        <taxon>Vertebrata</taxon>
        <taxon>Euteleostomi</taxon>
        <taxon>Actinopterygii</taxon>
        <taxon>Neopterygii</taxon>
        <taxon>Teleostei</taxon>
        <taxon>Neoteleostei</taxon>
        <taxon>Acanthomorphata</taxon>
        <taxon>Zeiogadaria</taxon>
        <taxon>Gadariae</taxon>
        <taxon>Gadiformes</taxon>
        <taxon>Gadoidei</taxon>
        <taxon>Gadidae</taxon>
        <taxon>Gadus</taxon>
    </lineage>
</organism>
<keyword evidence="14" id="KW-0472">Membrane</keyword>
<dbReference type="GO" id="GO:0048731">
    <property type="term" value="P:system development"/>
    <property type="evidence" value="ECO:0007669"/>
    <property type="project" value="UniProtKB-ARBA"/>
</dbReference>
<evidence type="ECO:0000256" key="3">
    <source>
        <dbReference type="ARBA" id="ARBA00022723"/>
    </source>
</evidence>
<feature type="domain" description="C2H2-type" evidence="15">
    <location>
        <begin position="666"/>
        <end position="693"/>
    </location>
</feature>
<comment type="similarity">
    <text evidence="11">Belongs to the sal C2H2-type zinc-finger protein family.</text>
</comment>
<feature type="domain" description="C2H2-type" evidence="15">
    <location>
        <begin position="401"/>
        <end position="428"/>
    </location>
</feature>
<reference evidence="16" key="1">
    <citation type="submission" date="2025-08" db="UniProtKB">
        <authorList>
            <consortium name="Ensembl"/>
        </authorList>
    </citation>
    <scope>IDENTIFICATION</scope>
</reference>
<dbReference type="FunFam" id="3.30.160.60:FF:000100">
    <property type="entry name" value="Zinc finger 45-like"/>
    <property type="match status" value="1"/>
</dbReference>
<dbReference type="InterPro" id="IPR036236">
    <property type="entry name" value="Znf_C2H2_sf"/>
</dbReference>
<dbReference type="FunFam" id="3.30.160.60:FF:000215">
    <property type="entry name" value="Spalt-like transcription factor 3"/>
    <property type="match status" value="1"/>
</dbReference>
<dbReference type="Proteomes" id="UP000694546">
    <property type="component" value="Chromosome 9"/>
</dbReference>
<feature type="transmembrane region" description="Helical" evidence="14">
    <location>
        <begin position="1097"/>
        <end position="1118"/>
    </location>
</feature>
<dbReference type="AlphaFoldDB" id="A0A8C4ZPY7"/>
<feature type="domain" description="C2H2-type" evidence="15">
    <location>
        <begin position="373"/>
        <end position="400"/>
    </location>
</feature>
<feature type="transmembrane region" description="Helical" evidence="14">
    <location>
        <begin position="1055"/>
        <end position="1077"/>
    </location>
</feature>
<evidence type="ECO:0000313" key="16">
    <source>
        <dbReference type="Ensembl" id="ENSGMOP00000019490.2"/>
    </source>
</evidence>
<evidence type="ECO:0000256" key="13">
    <source>
        <dbReference type="SAM" id="MobiDB-lite"/>
    </source>
</evidence>
<keyword evidence="5 12" id="KW-0863">Zinc-finger</keyword>
<evidence type="ECO:0000259" key="15">
    <source>
        <dbReference type="PROSITE" id="PS50157"/>
    </source>
</evidence>
<dbReference type="PROSITE" id="PS00028">
    <property type="entry name" value="ZINC_FINGER_C2H2_1"/>
    <property type="match status" value="8"/>
</dbReference>
<keyword evidence="6" id="KW-0862">Zinc</keyword>
<evidence type="ECO:0000256" key="9">
    <source>
        <dbReference type="ARBA" id="ARBA00023163"/>
    </source>
</evidence>
<dbReference type="Ensembl" id="ENSGMOT00000019966.2">
    <property type="protein sequence ID" value="ENSGMOP00000019490.2"/>
    <property type="gene ID" value="ENSGMOG00000018064.2"/>
</dbReference>
<evidence type="ECO:0000256" key="5">
    <source>
        <dbReference type="ARBA" id="ARBA00022771"/>
    </source>
</evidence>
<keyword evidence="17" id="KW-1185">Reference proteome</keyword>
<evidence type="ECO:0000256" key="1">
    <source>
        <dbReference type="ARBA" id="ARBA00004123"/>
    </source>
</evidence>
<dbReference type="GO" id="GO:0005634">
    <property type="term" value="C:nucleus"/>
    <property type="evidence" value="ECO:0007669"/>
    <property type="project" value="UniProtKB-SubCell"/>
</dbReference>
<feature type="domain" description="C2H2-type" evidence="15">
    <location>
        <begin position="1015"/>
        <end position="1037"/>
    </location>
</feature>
<dbReference type="FunFam" id="3.30.160.60:FF:000193">
    <property type="entry name" value="Zinc finger protein 300"/>
    <property type="match status" value="1"/>
</dbReference>
<comment type="similarity">
    <text evidence="2">Belongs to the krueppel C2H2-type zinc-finger protein family.</text>
</comment>
<feature type="domain" description="C2H2-type" evidence="15">
    <location>
        <begin position="987"/>
        <end position="1014"/>
    </location>
</feature>
<keyword evidence="4" id="KW-0677">Repeat</keyword>
<dbReference type="Pfam" id="PF12874">
    <property type="entry name" value="zf-met"/>
    <property type="match status" value="1"/>
</dbReference>
<dbReference type="FunFam" id="3.30.160.60:FF:000708">
    <property type="entry name" value="Sal-like protein 1"/>
    <property type="match status" value="1"/>
</dbReference>
<dbReference type="GO" id="GO:0000981">
    <property type="term" value="F:DNA-binding transcription factor activity, RNA polymerase II-specific"/>
    <property type="evidence" value="ECO:0007669"/>
    <property type="project" value="TreeGrafter"/>
</dbReference>
<evidence type="ECO:0000256" key="7">
    <source>
        <dbReference type="ARBA" id="ARBA00023015"/>
    </source>
</evidence>
<dbReference type="FunFam" id="3.30.160.60:FF:000260">
    <property type="entry name" value="Spalt-like transcription factor 1"/>
    <property type="match status" value="1"/>
</dbReference>
<accession>A0A8C4ZPY7</accession>
<feature type="domain" description="C2H2-type" evidence="15">
    <location>
        <begin position="634"/>
        <end position="662"/>
    </location>
</feature>
<evidence type="ECO:0000256" key="14">
    <source>
        <dbReference type="SAM" id="Phobius"/>
    </source>
</evidence>
<keyword evidence="3" id="KW-0479">Metal-binding</keyword>
<dbReference type="PANTHER" id="PTHR23233">
    <property type="entry name" value="SAL-LIKE PROTEIN"/>
    <property type="match status" value="1"/>
</dbReference>
<dbReference type="GO" id="GO:0000978">
    <property type="term" value="F:RNA polymerase II cis-regulatory region sequence-specific DNA binding"/>
    <property type="evidence" value="ECO:0007669"/>
    <property type="project" value="TreeGrafter"/>
</dbReference>
<dbReference type="InterPro" id="IPR013087">
    <property type="entry name" value="Znf_C2H2_type"/>
</dbReference>
<keyword evidence="10" id="KW-0539">Nucleus</keyword>
<keyword evidence="14" id="KW-1133">Transmembrane helix</keyword>
<dbReference type="FunFam" id="3.30.160.60:FF:000341">
    <property type="entry name" value="Spalt-like transcription factor 1"/>
    <property type="match status" value="1"/>
</dbReference>
<dbReference type="PROSITE" id="PS50157">
    <property type="entry name" value="ZINC_FINGER_C2H2_2"/>
    <property type="match status" value="9"/>
</dbReference>
<proteinExistence type="inferred from homology"/>
<dbReference type="InterPro" id="IPR051565">
    <property type="entry name" value="Sal_C2H2-zinc-finger"/>
</dbReference>
<dbReference type="Gene3D" id="3.30.160.60">
    <property type="entry name" value="Classic Zinc Finger"/>
    <property type="match status" value="7"/>
</dbReference>
<evidence type="ECO:0000256" key="6">
    <source>
        <dbReference type="ARBA" id="ARBA00022833"/>
    </source>
</evidence>
<evidence type="ECO:0000256" key="4">
    <source>
        <dbReference type="ARBA" id="ARBA00022737"/>
    </source>
</evidence>
<feature type="compositionally biased region" description="Polar residues" evidence="13">
    <location>
        <begin position="926"/>
        <end position="939"/>
    </location>
</feature>
<dbReference type="SMART" id="SM00355">
    <property type="entry name" value="ZnF_C2H2"/>
    <property type="match status" value="10"/>
</dbReference>
<keyword evidence="9" id="KW-0804">Transcription</keyword>
<evidence type="ECO:0000256" key="12">
    <source>
        <dbReference type="PROSITE-ProRule" id="PRU00042"/>
    </source>
</evidence>
<protein>
    <recommendedName>
        <fullName evidence="15">C2H2-type domain-containing protein</fullName>
    </recommendedName>
</protein>
<feature type="domain" description="C2H2-type" evidence="15">
    <location>
        <begin position="855"/>
        <end position="882"/>
    </location>
</feature>
<feature type="domain" description="C2H2-type" evidence="15">
    <location>
        <begin position="883"/>
        <end position="910"/>
    </location>
</feature>
<dbReference type="GO" id="GO:0008270">
    <property type="term" value="F:zinc ion binding"/>
    <property type="evidence" value="ECO:0007669"/>
    <property type="project" value="UniProtKB-KW"/>
</dbReference>
<feature type="compositionally biased region" description="Polar residues" evidence="13">
    <location>
        <begin position="966"/>
        <end position="976"/>
    </location>
</feature>
<keyword evidence="14" id="KW-0812">Transmembrane</keyword>
<dbReference type="Pfam" id="PF00096">
    <property type="entry name" value="zf-C2H2"/>
    <property type="match status" value="5"/>
</dbReference>
<evidence type="ECO:0000256" key="10">
    <source>
        <dbReference type="ARBA" id="ARBA00023242"/>
    </source>
</evidence>
<name>A0A8C4ZPY7_GADMO</name>
<feature type="compositionally biased region" description="Polar residues" evidence="13">
    <location>
        <begin position="947"/>
        <end position="957"/>
    </location>
</feature>
<feature type="domain" description="C2H2-type" evidence="15">
    <location>
        <begin position="39"/>
        <end position="66"/>
    </location>
</feature>
<evidence type="ECO:0000256" key="8">
    <source>
        <dbReference type="ARBA" id="ARBA00023125"/>
    </source>
</evidence>
<reference evidence="16" key="2">
    <citation type="submission" date="2025-09" db="UniProtKB">
        <authorList>
            <consortium name="Ensembl"/>
        </authorList>
    </citation>
    <scope>IDENTIFICATION</scope>
</reference>
<dbReference type="PANTHER" id="PTHR23233:SF85">
    <property type="entry name" value="SAL-LIKE PROTEIN 2"/>
    <property type="match status" value="1"/>
</dbReference>
<evidence type="ECO:0000313" key="17">
    <source>
        <dbReference type="Proteomes" id="UP000694546"/>
    </source>
</evidence>
<dbReference type="SUPFAM" id="SSF57667">
    <property type="entry name" value="beta-beta-alpha zinc fingers"/>
    <property type="match status" value="4"/>
</dbReference>
<evidence type="ECO:0000256" key="2">
    <source>
        <dbReference type="ARBA" id="ARBA00006991"/>
    </source>
</evidence>
<dbReference type="GeneTree" id="ENSGT00940000155938"/>
<keyword evidence="7" id="KW-0805">Transcription regulation</keyword>
<sequence length="1119" mass="123549">MSRRKQAKPKHVQRNALCMEEQCMGDGLETAPQNVPGPFVCEQCCEEFSALSDLKHHTRICSSNPQFLVLQEHRTTDPTKYDPMEDPDTDIPLSPSALTSALPQSWSTLPPEHCSWRNNTSVNIENLQSTKVAVAQFSQQTQEEDCQIGTGASTVSSLMEQILALQMQQVGQLQLTNQICHQFYLFASEKVKIPQSPVGCDQELSSSKSAAPLIDLCYNLSQQLAVAARTAQCLSAQFGNITGYEKLTSTQQQSPGSESVLFHSDSLQSLRKLVTLRFQKRFSKAEYMHPGSLNPKCNDLTCTKGPSLVFGKNCLVNKTSNSLHFTGSNSQLQINSNPVINIMTTLAEQKNQKAINITLPGSKASSNRGFFKHRCTFCSKLFGSESALQIHVRSHTGERPYKCNICGNRFSTRGNLKVHFQRHKKRYPHIQMNPYPISQHLDNIPTSTGVPYGMSMPLEKTSTRWINIKPCPDQITTSSLMQSLGATKQPSLIKQDGVPLLSSSSCSHNVVHLASNVKTTMPTDSAATAQGSVDCHNEGQTSLNLMFERTTGRQGESKDHLSKDISSSCTHSSSTTAIPFLKTSDTSKLQLLLLDDIDKKVSDSYECVVCHRLLSCPGALRTHYQLHIAGGRPYLCKLCGRGFSSKGNLRNHHAVRHVPSTRRVQHSCSVCPKKFTHGLLLQQHVQCHMDGKTYSAPFLNLDISRPMGCNGVALNKQHNTNESLDFSEDSGSSHFKSSLSSSLSSSVSELSHRDDNSITSYGLSQHHWIKKEGERDSTEGKYPAFNLPTFDNLFPNSKLSCNLNSEGPFQTNVSLPTLKFNESSVNPSEIELFNQIKDTPICSPSLCEKGIFKNSACDICGKNFACQSALDIHYRTHTKERPFICPMCTRRFSTKGNLKQHTLTHQMRAPPPSSDQFKCSVVPNKTPATDTAPFSGSQQFKREGTPFPNSLATSGNQREGEAPGLSWSSGGATSALTAPARRTAKQHHCRTCGKAFSSSSALQIHNRTHTGEKPFSCTVCLRAFTTKGNLKVHMGTHMWNCAPTRKGRRLFTSGSLVPIASSPVILPEFCVSVFFWNSQYTMLSIKYPCSLAMTLNLLIFALCVLLLTLCMIQIFQCLL</sequence>
<evidence type="ECO:0000256" key="11">
    <source>
        <dbReference type="ARBA" id="ARBA00038474"/>
    </source>
</evidence>
<comment type="subcellular location">
    <subcellularLocation>
        <location evidence="1">Nucleus</location>
    </subcellularLocation>
</comment>